<dbReference type="SUPFAM" id="SSF54001">
    <property type="entry name" value="Cysteine proteinases"/>
    <property type="match status" value="1"/>
</dbReference>
<dbReference type="PROSITE" id="PS50042">
    <property type="entry name" value="CNMP_BINDING_3"/>
    <property type="match status" value="2"/>
</dbReference>
<dbReference type="PROSITE" id="PS00018">
    <property type="entry name" value="EF_HAND_1"/>
    <property type="match status" value="1"/>
</dbReference>
<feature type="domain" description="EF-hand" evidence="12">
    <location>
        <begin position="705"/>
        <end position="740"/>
    </location>
</feature>
<organism evidence="13 14">
    <name type="scientific">Chondrus crispus</name>
    <name type="common">Carrageen Irish moss</name>
    <name type="synonym">Polymorpha crispa</name>
    <dbReference type="NCBI Taxonomy" id="2769"/>
    <lineage>
        <taxon>Eukaryota</taxon>
        <taxon>Rhodophyta</taxon>
        <taxon>Florideophyceae</taxon>
        <taxon>Rhodymeniophycidae</taxon>
        <taxon>Gigartinales</taxon>
        <taxon>Gigartinaceae</taxon>
        <taxon>Chondrus</taxon>
    </lineage>
</organism>
<feature type="domain" description="Cyclic nucleotide-binding" evidence="11">
    <location>
        <begin position="343"/>
        <end position="438"/>
    </location>
</feature>
<dbReference type="InterPro" id="IPR000595">
    <property type="entry name" value="cNMP-bd_dom"/>
</dbReference>
<dbReference type="Gene3D" id="1.10.238.10">
    <property type="entry name" value="EF-hand"/>
    <property type="match status" value="1"/>
</dbReference>
<feature type="compositionally biased region" description="Basic and acidic residues" evidence="9">
    <location>
        <begin position="664"/>
        <end position="680"/>
    </location>
</feature>
<dbReference type="GO" id="GO:0005743">
    <property type="term" value="C:mitochondrial inner membrane"/>
    <property type="evidence" value="ECO:0007669"/>
    <property type="project" value="UniProtKB-SubCell"/>
</dbReference>
<dbReference type="Gene3D" id="1.50.40.10">
    <property type="entry name" value="Mitochondrial carrier domain"/>
    <property type="match status" value="1"/>
</dbReference>
<keyword evidence="7 8" id="KW-0472">Membrane</keyword>
<dbReference type="OrthoDB" id="270584at2759"/>
<evidence type="ECO:0000256" key="5">
    <source>
        <dbReference type="ARBA" id="ARBA00022837"/>
    </source>
</evidence>
<comment type="subcellular location">
    <subcellularLocation>
        <location evidence="1">Mitochondrion inner membrane</location>
        <topology evidence="1">Multi-pass membrane protein</topology>
    </subcellularLocation>
</comment>
<dbReference type="SMART" id="SM00054">
    <property type="entry name" value="EFh"/>
    <property type="match status" value="1"/>
</dbReference>
<dbReference type="InterPro" id="IPR011992">
    <property type="entry name" value="EF-hand-dom_pair"/>
</dbReference>
<evidence type="ECO:0000256" key="10">
    <source>
        <dbReference type="SAM" id="Phobius"/>
    </source>
</evidence>
<dbReference type="PROSITE" id="PS00889">
    <property type="entry name" value="CNMP_BINDING_2"/>
    <property type="match status" value="1"/>
</dbReference>
<feature type="transmembrane region" description="Helical" evidence="10">
    <location>
        <begin position="1088"/>
        <end position="1106"/>
    </location>
</feature>
<dbReference type="PROSITE" id="PS50920">
    <property type="entry name" value="SOLCAR"/>
    <property type="match status" value="3"/>
</dbReference>
<feature type="repeat" description="Solcar" evidence="8">
    <location>
        <begin position="1085"/>
        <end position="1175"/>
    </location>
</feature>
<evidence type="ECO:0000256" key="7">
    <source>
        <dbReference type="ARBA" id="ARBA00023136"/>
    </source>
</evidence>
<dbReference type="CDD" id="cd00038">
    <property type="entry name" value="CAP_ED"/>
    <property type="match status" value="2"/>
</dbReference>
<dbReference type="Gene3D" id="2.60.120.10">
    <property type="entry name" value="Jelly Rolls"/>
    <property type="match status" value="2"/>
</dbReference>
<feature type="transmembrane region" description="Helical" evidence="10">
    <location>
        <begin position="1049"/>
        <end position="1068"/>
    </location>
</feature>
<dbReference type="SUPFAM" id="SSF47473">
    <property type="entry name" value="EF-hand"/>
    <property type="match status" value="1"/>
</dbReference>
<sequence>MTAAEQPPPAEKDASPRASPIVLPPGLDSGDIVLFNRRCLSMPPAGAALCAVSKLFSNSAWDHVGVVIRHPATGELLFLEADFGGVKLRSLEERVRRSKSNEIAVRKLSVVRSSSMREKFYAFAQEMLGRPYEIGAGSVMIRVADPLAKKERERLAALLIDKRAQIDEISKELQTAALTNFQRRLLLGERARVQEDYEKINIRLKKELEVNAPMEMMDDQDGQVVDPVQVEKSDLSRVFCSELVAAAYQRVGLLESYPPAFYYTPKDFSSEQQHPPGVHLLKSARLGRENHLRRIARASKGVGDMSKMRSFRGVVEGDTPSRASRKVIKDALKRTPIYGMVPDEYKRSHLLKSFRARIIEQGDIVFEQGEYGDRIFVVGSGGLERFMSKGEEDPILLATIGPRTTFGLTAFIFNCPRVSTIRAKERTLLWEVDRPTFELFKDTSSDIKSIVSTADTRSLRRLLQEHFLFKRLDKLGPNEMSAFFLVKFRAGETVFEQGDAGDNFYIIKTGELERHIRHPKLSRNGDSRNGNDRGEEEISSLSKTLEQGQSFGELSLMYNAPRAATVRARTDTECWAISSESFHRLNLGGGTQYLRAIFDQNAHIKKDGESYMTRSDLLKFAGVHAFPEEERERLAKLLVSLVTSNRERDPMAEKKDYAILAAKSDGEKGTDHETKIRSSTEGDDDDDEILMDFWEFVRFDIVLNQTAAEMNFAFRLADQNNSGFISLDEMQYLWHDYADIDESAKRMLMEETPTLKKVFGRDGSRVLSGREFQECSHDILPPLFRKDVANLTRHMLNIDLEGTDVLRTDLDDLSVVEADGALSVIGSQFMKYSPRGSVPPRGSMRVYSTTTDNSSMPKWMQRLDWGHLLSVGVAGAVSRTSVAPLDRMKILMQTGGTKSFSEGWLAAARQMVKQDSSIWRAAFRGNGANVMRIVPSAAIQLLVVNRLREMEVVRQLMAGPQRASSSSSPGSPSGETNVHLVSGGTHARAVEAVLVGGLAGIIAATAIYPLDFIRGRLTLQRSGFQPYHGAFHGISESIRREGITSVYRGLVPTIAGVFPYVGISFAMYETLRPILPRKNDGSGMPTTGSSIACGAIASAMAQLAAFPLDTCRRRMQVAGFDSQSSAKATRFGHMWKEIGREMGWRGYFRGVLPNMLKALPASAVSFVAYEQLRGSFASAETAIDRLLKQTANRART</sequence>
<dbReference type="SUPFAM" id="SSF51206">
    <property type="entry name" value="cAMP-binding domain-like"/>
    <property type="match status" value="2"/>
</dbReference>
<feature type="region of interest" description="Disordered" evidence="9">
    <location>
        <begin position="664"/>
        <end position="683"/>
    </location>
</feature>
<evidence type="ECO:0000259" key="12">
    <source>
        <dbReference type="PROSITE" id="PS50222"/>
    </source>
</evidence>
<accession>R7Q7H8</accession>
<dbReference type="Pfam" id="PF00027">
    <property type="entry name" value="cNMP_binding"/>
    <property type="match status" value="2"/>
</dbReference>
<dbReference type="SMART" id="SM00100">
    <property type="entry name" value="cNMP"/>
    <property type="match status" value="2"/>
</dbReference>
<dbReference type="KEGG" id="ccp:CHC_T00002198001"/>
<evidence type="ECO:0000313" key="14">
    <source>
        <dbReference type="Proteomes" id="UP000012073"/>
    </source>
</evidence>
<gene>
    <name evidence="13" type="ORF">CHC_T00002198001</name>
</gene>
<evidence type="ECO:0000259" key="11">
    <source>
        <dbReference type="PROSITE" id="PS50042"/>
    </source>
</evidence>
<dbReference type="PROSITE" id="PS50222">
    <property type="entry name" value="EF_HAND_2"/>
    <property type="match status" value="1"/>
</dbReference>
<dbReference type="EMBL" id="HG001644">
    <property type="protein sequence ID" value="CDF33425.1"/>
    <property type="molecule type" value="Genomic_DNA"/>
</dbReference>
<feature type="region of interest" description="Disordered" evidence="9">
    <location>
        <begin position="958"/>
        <end position="980"/>
    </location>
</feature>
<evidence type="ECO:0000256" key="1">
    <source>
        <dbReference type="ARBA" id="ARBA00004448"/>
    </source>
</evidence>
<dbReference type="OMA" id="ELMFMEA"/>
<evidence type="ECO:0000256" key="3">
    <source>
        <dbReference type="ARBA" id="ARBA00022692"/>
    </source>
</evidence>
<dbReference type="InterPro" id="IPR002067">
    <property type="entry name" value="MCP"/>
</dbReference>
<evidence type="ECO:0000256" key="9">
    <source>
        <dbReference type="SAM" id="MobiDB-lite"/>
    </source>
</evidence>
<dbReference type="PANTHER" id="PTHR24089">
    <property type="entry name" value="SOLUTE CARRIER FAMILY 25"/>
    <property type="match status" value="1"/>
</dbReference>
<dbReference type="GO" id="GO:0055085">
    <property type="term" value="P:transmembrane transport"/>
    <property type="evidence" value="ECO:0007669"/>
    <property type="project" value="InterPro"/>
</dbReference>
<dbReference type="Pfam" id="PF05708">
    <property type="entry name" value="Peptidase_C92"/>
    <property type="match status" value="1"/>
</dbReference>
<dbReference type="Proteomes" id="UP000012073">
    <property type="component" value="Unassembled WGS sequence"/>
</dbReference>
<dbReference type="InterPro" id="IPR038765">
    <property type="entry name" value="Papain-like_cys_pep_sf"/>
</dbReference>
<dbReference type="InterPro" id="IPR014710">
    <property type="entry name" value="RmlC-like_jellyroll"/>
</dbReference>
<feature type="compositionally biased region" description="Low complexity" evidence="9">
    <location>
        <begin position="964"/>
        <end position="974"/>
    </location>
</feature>
<dbReference type="InterPro" id="IPR018490">
    <property type="entry name" value="cNMP-bd_dom_sf"/>
</dbReference>
<dbReference type="PhylomeDB" id="R7Q7H8"/>
<protein>
    <recommendedName>
        <fullName evidence="15">Calmodulin</fullName>
    </recommendedName>
</protein>
<dbReference type="Pfam" id="PF00153">
    <property type="entry name" value="Mito_carr"/>
    <property type="match status" value="3"/>
</dbReference>
<keyword evidence="14" id="KW-1185">Reference proteome</keyword>
<feature type="compositionally biased region" description="Basic and acidic residues" evidence="9">
    <location>
        <begin position="523"/>
        <end position="533"/>
    </location>
</feature>
<dbReference type="SUPFAM" id="SSF103506">
    <property type="entry name" value="Mitochondrial carrier"/>
    <property type="match status" value="1"/>
</dbReference>
<keyword evidence="3 8" id="KW-0812">Transmembrane</keyword>
<proteinExistence type="predicted"/>
<feature type="region of interest" description="Disordered" evidence="9">
    <location>
        <begin position="1"/>
        <end position="21"/>
    </location>
</feature>
<dbReference type="PRINTS" id="PR00926">
    <property type="entry name" value="MITOCARRIER"/>
</dbReference>
<dbReference type="InterPro" id="IPR024453">
    <property type="entry name" value="Peptidase_C92"/>
</dbReference>
<evidence type="ECO:0008006" key="15">
    <source>
        <dbReference type="Google" id="ProtNLM"/>
    </source>
</evidence>
<feature type="domain" description="Cyclic nucleotide-binding" evidence="11">
    <location>
        <begin position="459"/>
        <end position="585"/>
    </location>
</feature>
<name>R7Q7H8_CHOCR</name>
<feature type="repeat" description="Solcar" evidence="8">
    <location>
        <begin position="987"/>
        <end position="1074"/>
    </location>
</feature>
<dbReference type="InterPro" id="IPR002048">
    <property type="entry name" value="EF_hand_dom"/>
</dbReference>
<feature type="transmembrane region" description="Helical" evidence="10">
    <location>
        <begin position="992"/>
        <end position="1013"/>
    </location>
</feature>
<keyword evidence="4" id="KW-0677">Repeat</keyword>
<dbReference type="GO" id="GO:0005509">
    <property type="term" value="F:calcium ion binding"/>
    <property type="evidence" value="ECO:0007669"/>
    <property type="project" value="InterPro"/>
</dbReference>
<reference evidence="14" key="1">
    <citation type="journal article" date="2013" name="Proc. Natl. Acad. Sci. U.S.A.">
        <title>Genome structure and metabolic features in the red seaweed Chondrus crispus shed light on evolution of the Archaeplastida.</title>
        <authorList>
            <person name="Collen J."/>
            <person name="Porcel B."/>
            <person name="Carre W."/>
            <person name="Ball S.G."/>
            <person name="Chaparro C."/>
            <person name="Tonon T."/>
            <person name="Barbeyron T."/>
            <person name="Michel G."/>
            <person name="Noel B."/>
            <person name="Valentin K."/>
            <person name="Elias M."/>
            <person name="Artiguenave F."/>
            <person name="Arun A."/>
            <person name="Aury J.M."/>
            <person name="Barbosa-Neto J.F."/>
            <person name="Bothwell J.H."/>
            <person name="Bouget F.Y."/>
            <person name="Brillet L."/>
            <person name="Cabello-Hurtado F."/>
            <person name="Capella-Gutierrez S."/>
            <person name="Charrier B."/>
            <person name="Cladiere L."/>
            <person name="Cock J.M."/>
            <person name="Coelho S.M."/>
            <person name="Colleoni C."/>
            <person name="Czjzek M."/>
            <person name="Da Silva C."/>
            <person name="Delage L."/>
            <person name="Denoeud F."/>
            <person name="Deschamps P."/>
            <person name="Dittami S.M."/>
            <person name="Gabaldon T."/>
            <person name="Gachon C.M."/>
            <person name="Groisillier A."/>
            <person name="Herve C."/>
            <person name="Jabbari K."/>
            <person name="Katinka M."/>
            <person name="Kloareg B."/>
            <person name="Kowalczyk N."/>
            <person name="Labadie K."/>
            <person name="Leblanc C."/>
            <person name="Lopez P.J."/>
            <person name="McLachlan D.H."/>
            <person name="Meslet-Cladiere L."/>
            <person name="Moustafa A."/>
            <person name="Nehr Z."/>
            <person name="Nyvall Collen P."/>
            <person name="Panaud O."/>
            <person name="Partensky F."/>
            <person name="Poulain J."/>
            <person name="Rensing S.A."/>
            <person name="Rousvoal S."/>
            <person name="Samson G."/>
            <person name="Symeonidi A."/>
            <person name="Weissenbach J."/>
            <person name="Zambounis A."/>
            <person name="Wincker P."/>
            <person name="Boyen C."/>
        </authorList>
    </citation>
    <scope>NUCLEOTIDE SEQUENCE [LARGE SCALE GENOMIC DNA]</scope>
    <source>
        <strain evidence="14">cv. Stackhouse</strain>
    </source>
</reference>
<evidence type="ECO:0000256" key="4">
    <source>
        <dbReference type="ARBA" id="ARBA00022737"/>
    </source>
</evidence>
<feature type="region of interest" description="Disordered" evidence="9">
    <location>
        <begin position="517"/>
        <end position="542"/>
    </location>
</feature>
<dbReference type="Gene3D" id="3.90.1720.10">
    <property type="entry name" value="endopeptidase domain like (from Nostoc punctiforme)"/>
    <property type="match status" value="1"/>
</dbReference>
<evidence type="ECO:0000256" key="2">
    <source>
        <dbReference type="ARBA" id="ARBA00022448"/>
    </source>
</evidence>
<dbReference type="Gramene" id="CDF33425">
    <property type="protein sequence ID" value="CDF33425"/>
    <property type="gene ID" value="CHC_T00002198001"/>
</dbReference>
<dbReference type="RefSeq" id="XP_005713228.1">
    <property type="nucleotide sequence ID" value="XM_005713171.1"/>
</dbReference>
<dbReference type="AlphaFoldDB" id="R7Q7H8"/>
<evidence type="ECO:0000256" key="8">
    <source>
        <dbReference type="PROSITE-ProRule" id="PRU00282"/>
    </source>
</evidence>
<dbReference type="InterPro" id="IPR018247">
    <property type="entry name" value="EF_Hand_1_Ca_BS"/>
</dbReference>
<feature type="repeat" description="Solcar" evidence="8">
    <location>
        <begin position="866"/>
        <end position="950"/>
    </location>
</feature>
<dbReference type="InterPro" id="IPR018488">
    <property type="entry name" value="cNMP-bd_CS"/>
</dbReference>
<dbReference type="InterPro" id="IPR018108">
    <property type="entry name" value="MCP_transmembrane"/>
</dbReference>
<keyword evidence="2" id="KW-0813">Transport</keyword>
<keyword evidence="5" id="KW-0106">Calcium</keyword>
<dbReference type="STRING" id="2769.R7Q7H8"/>
<keyword evidence="6 10" id="KW-1133">Transmembrane helix</keyword>
<evidence type="ECO:0000256" key="6">
    <source>
        <dbReference type="ARBA" id="ARBA00022989"/>
    </source>
</evidence>
<dbReference type="GeneID" id="17320944"/>
<dbReference type="InterPro" id="IPR023395">
    <property type="entry name" value="MCP_dom_sf"/>
</dbReference>
<evidence type="ECO:0000313" key="13">
    <source>
        <dbReference type="EMBL" id="CDF33425.1"/>
    </source>
</evidence>